<feature type="transmembrane region" description="Helical" evidence="1">
    <location>
        <begin position="9"/>
        <end position="27"/>
    </location>
</feature>
<protein>
    <submittedName>
        <fullName evidence="2">Uncharacterized protein</fullName>
    </submittedName>
</protein>
<organism evidence="2 3">
    <name type="scientific">Chitinophaga niastensis</name>
    <dbReference type="NCBI Taxonomy" id="536980"/>
    <lineage>
        <taxon>Bacteria</taxon>
        <taxon>Pseudomonadati</taxon>
        <taxon>Bacteroidota</taxon>
        <taxon>Chitinophagia</taxon>
        <taxon>Chitinophagales</taxon>
        <taxon>Chitinophagaceae</taxon>
        <taxon>Chitinophaga</taxon>
    </lineage>
</organism>
<sequence length="139" mass="16756">MATVKFRIVLLYFLLKYLILYVLLMFIRQDYAFLRVDKLRSGGDWYYYMFMFLFLPIINMVLFSAVVYFSFKLKNFIAFVALIGLVSLAEYLVYVFFTSQKYVDEYGVYNGIIGILLFILLFYRQIKHVYQVSKRHQET</sequence>
<reference evidence="2 3" key="1">
    <citation type="submission" date="2018-03" db="EMBL/GenBank/DDBJ databases">
        <title>Genomic Encyclopedia of Archaeal and Bacterial Type Strains, Phase II (KMG-II): from individual species to whole genera.</title>
        <authorList>
            <person name="Goeker M."/>
        </authorList>
    </citation>
    <scope>NUCLEOTIDE SEQUENCE [LARGE SCALE GENOMIC DNA]</scope>
    <source>
        <strain evidence="2 3">DSM 24859</strain>
    </source>
</reference>
<gene>
    <name evidence="2" type="ORF">CLV51_1167</name>
</gene>
<evidence type="ECO:0000313" key="2">
    <source>
        <dbReference type="EMBL" id="PSL42291.1"/>
    </source>
</evidence>
<dbReference type="AlphaFoldDB" id="A0A2P8H7W9"/>
<evidence type="ECO:0000313" key="3">
    <source>
        <dbReference type="Proteomes" id="UP000240971"/>
    </source>
</evidence>
<dbReference type="Proteomes" id="UP000240971">
    <property type="component" value="Unassembled WGS sequence"/>
</dbReference>
<feature type="transmembrane region" description="Helical" evidence="1">
    <location>
        <begin position="76"/>
        <end position="96"/>
    </location>
</feature>
<name>A0A2P8H7W9_CHINA</name>
<feature type="transmembrane region" description="Helical" evidence="1">
    <location>
        <begin position="47"/>
        <end position="69"/>
    </location>
</feature>
<keyword evidence="1" id="KW-0472">Membrane</keyword>
<feature type="transmembrane region" description="Helical" evidence="1">
    <location>
        <begin position="108"/>
        <end position="126"/>
    </location>
</feature>
<keyword evidence="1" id="KW-1133">Transmembrane helix</keyword>
<comment type="caution">
    <text evidence="2">The sequence shown here is derived from an EMBL/GenBank/DDBJ whole genome shotgun (WGS) entry which is preliminary data.</text>
</comment>
<evidence type="ECO:0000256" key="1">
    <source>
        <dbReference type="SAM" id="Phobius"/>
    </source>
</evidence>
<proteinExistence type="predicted"/>
<keyword evidence="1" id="KW-0812">Transmembrane</keyword>
<accession>A0A2P8H7W9</accession>
<dbReference type="EMBL" id="PYAW01000016">
    <property type="protein sequence ID" value="PSL42291.1"/>
    <property type="molecule type" value="Genomic_DNA"/>
</dbReference>
<keyword evidence="3" id="KW-1185">Reference proteome</keyword>